<sequence>MSIHLEGVGARFYRGIGPEPQLVGPFRKMNFFIGPNNAGKSIILNLIAERIKSVSNRGVNHKLEPEEMYRGSESGEFYSAVGLSTQVVLGRLKIYEHDVTTAQLIKQAVERASVDGIVWTKAGDRSLLPERDPKEIRQWLPADRFWQHVWSSLTKKGSGGIDQHWIPETLAFIGQNASPELPDIHLIPAKRQLGPKGDEFSDNSGRGLIDHLARLQAPSFDRQEDRRGFERINAFVREITGKPDARLEVPSEREHLLVHMDNKVLPLSALGTGVHEVVLIAAFCTIHDGSIMCIEEPEIHLHPLLQRKLVRYLMMETKCQYFIATHSSAFIDTPDSAIFHVSNDGAQTYVRPALTKNDQRAVLDDLGCQASDILQSNAVIWVEGPSDRILLNHWISAVEPRLEEGIHYTIMFYGGALISHLTASDEALDRFIKLRKLNRNMAVVIDSDKSHPNAELKHHAIRLLKEMDDAGGMVWVTAGREMENYIDGKKLQDALRELHPQLYEKPGKTGQFDHAFYFFRKNPKDPARHVTHKNGDKVGAASIITKGEADLTILDLRERIEELVAMLLRANDLQCQPQD</sequence>
<proteinExistence type="predicted"/>
<reference evidence="2 3" key="1">
    <citation type="submission" date="2024-04" db="EMBL/GenBank/DDBJ databases">
        <title>Phylogenomic analyses of a clade within the roseobacter group suggest taxonomic reassignments of species of the genera Aestuariivita, Citreicella, Loktanella, Nautella, Pelagibaca, Ruegeria, Thalassobius, Thiobacimonas and Tropicibacter, and the proposal o.</title>
        <authorList>
            <person name="Jeon C.O."/>
        </authorList>
    </citation>
    <scope>NUCLEOTIDE SEQUENCE [LARGE SCALE GENOMIC DNA]</scope>
    <source>
        <strain evidence="2 3">G8-12</strain>
    </source>
</reference>
<dbReference type="Pfam" id="PF13304">
    <property type="entry name" value="AAA_21"/>
    <property type="match status" value="1"/>
</dbReference>
<evidence type="ECO:0000313" key="2">
    <source>
        <dbReference type="EMBL" id="WZU64029.1"/>
    </source>
</evidence>
<dbReference type="GO" id="GO:0005524">
    <property type="term" value="F:ATP binding"/>
    <property type="evidence" value="ECO:0007669"/>
    <property type="project" value="InterPro"/>
</dbReference>
<name>A0AAN0M325_9RHOB</name>
<evidence type="ECO:0000259" key="1">
    <source>
        <dbReference type="Pfam" id="PF13304"/>
    </source>
</evidence>
<dbReference type="EMBL" id="CP151762">
    <property type="protein sequence ID" value="WZU64029.1"/>
    <property type="molecule type" value="Genomic_DNA"/>
</dbReference>
<dbReference type="InterPro" id="IPR051396">
    <property type="entry name" value="Bact_Antivir_Def_Nuclease"/>
</dbReference>
<dbReference type="GO" id="GO:0016887">
    <property type="term" value="F:ATP hydrolysis activity"/>
    <property type="evidence" value="ECO:0007669"/>
    <property type="project" value="InterPro"/>
</dbReference>
<dbReference type="Gene3D" id="3.40.50.300">
    <property type="entry name" value="P-loop containing nucleotide triphosphate hydrolases"/>
    <property type="match status" value="1"/>
</dbReference>
<dbReference type="InterPro" id="IPR027417">
    <property type="entry name" value="P-loop_NTPase"/>
</dbReference>
<dbReference type="PANTHER" id="PTHR43581">
    <property type="entry name" value="ATP/GTP PHOSPHATASE"/>
    <property type="match status" value="1"/>
</dbReference>
<gene>
    <name evidence="2" type="ORF">AABB28_01565</name>
</gene>
<keyword evidence="3" id="KW-1185">Reference proteome</keyword>
<dbReference type="InterPro" id="IPR003959">
    <property type="entry name" value="ATPase_AAA_core"/>
</dbReference>
<dbReference type="PANTHER" id="PTHR43581:SF4">
    <property type="entry name" value="ATP_GTP PHOSPHATASE"/>
    <property type="match status" value="1"/>
</dbReference>
<dbReference type="SUPFAM" id="SSF52540">
    <property type="entry name" value="P-loop containing nucleoside triphosphate hydrolases"/>
    <property type="match status" value="1"/>
</dbReference>
<evidence type="ECO:0000313" key="3">
    <source>
        <dbReference type="Proteomes" id="UP001451782"/>
    </source>
</evidence>
<feature type="domain" description="ATPase AAA-type core" evidence="1">
    <location>
        <begin position="194"/>
        <end position="332"/>
    </location>
</feature>
<dbReference type="AlphaFoldDB" id="A0AAN0M325"/>
<dbReference type="Proteomes" id="UP001451782">
    <property type="component" value="Chromosome"/>
</dbReference>
<organism evidence="2 3">
    <name type="scientific">Yoonia algicola</name>
    <dbReference type="NCBI Taxonomy" id="3137368"/>
    <lineage>
        <taxon>Bacteria</taxon>
        <taxon>Pseudomonadati</taxon>
        <taxon>Pseudomonadota</taxon>
        <taxon>Alphaproteobacteria</taxon>
        <taxon>Rhodobacterales</taxon>
        <taxon>Paracoccaceae</taxon>
        <taxon>Yoonia</taxon>
    </lineage>
</organism>
<dbReference type="RefSeq" id="WP_342070399.1">
    <property type="nucleotide sequence ID" value="NZ_CP151762.1"/>
</dbReference>
<dbReference type="KEGG" id="yag:AABB28_01565"/>
<accession>A0AAN0M325</accession>
<protein>
    <submittedName>
        <fullName evidence="2">AAA family ATPase</fullName>
    </submittedName>
</protein>